<evidence type="ECO:0000256" key="11">
    <source>
        <dbReference type="ARBA" id="ARBA00022729"/>
    </source>
</evidence>
<comment type="catalytic activity">
    <reaction evidence="1 18">
        <text>a 1,2-diacyl-sn-glycero-3-phosphocholine + H2O = a 2-acyl-sn-glycero-3-phosphocholine + a fatty acid + H(+)</text>
        <dbReference type="Rhea" id="RHEA:18689"/>
        <dbReference type="ChEBI" id="CHEBI:15377"/>
        <dbReference type="ChEBI" id="CHEBI:15378"/>
        <dbReference type="ChEBI" id="CHEBI:28868"/>
        <dbReference type="ChEBI" id="CHEBI:57643"/>
        <dbReference type="ChEBI" id="CHEBI:57875"/>
        <dbReference type="EC" id="3.1.1.32"/>
    </reaction>
</comment>
<dbReference type="EMBL" id="JBGUAW010000002">
    <property type="protein sequence ID" value="MFA9459819.1"/>
    <property type="molecule type" value="Genomic_DNA"/>
</dbReference>
<keyword evidence="14 18" id="KW-0442">Lipid degradation</keyword>
<dbReference type="EC" id="3.1.1.32" evidence="5 18"/>
<feature type="signal peptide" evidence="18">
    <location>
        <begin position="1"/>
        <end position="27"/>
    </location>
</feature>
<evidence type="ECO:0000256" key="3">
    <source>
        <dbReference type="ARBA" id="ARBA00010525"/>
    </source>
</evidence>
<evidence type="ECO:0000256" key="13">
    <source>
        <dbReference type="ARBA" id="ARBA00022837"/>
    </source>
</evidence>
<name>A0ABV4TT67_9GAMM</name>
<protein>
    <recommendedName>
        <fullName evidence="7 18">Phospholipase A1</fullName>
        <ecNumber evidence="5 18">3.1.1.32</ecNumber>
        <ecNumber evidence="6 18">3.1.1.4</ecNumber>
    </recommendedName>
    <alternativeName>
        <fullName evidence="18">Phosphatidylcholine 1-acylhydrolase</fullName>
    </alternativeName>
</protein>
<dbReference type="Gene3D" id="2.40.230.10">
    <property type="entry name" value="Phospholipase A1"/>
    <property type="match status" value="1"/>
</dbReference>
<comment type="subunit">
    <text evidence="4 18">Homodimer; dimerization is reversible, and the dimeric form is the active one.</text>
</comment>
<evidence type="ECO:0000256" key="7">
    <source>
        <dbReference type="ARBA" id="ARBA00021726"/>
    </source>
</evidence>
<evidence type="ECO:0000256" key="4">
    <source>
        <dbReference type="ARBA" id="ARBA00011702"/>
    </source>
</evidence>
<keyword evidence="10 18" id="KW-0479">Metal-binding</keyword>
<evidence type="ECO:0000256" key="15">
    <source>
        <dbReference type="ARBA" id="ARBA00023098"/>
    </source>
</evidence>
<sequence length="265" mass="31047">MRTKNRIRRILGGLAALTVLMPGAAFAQDTAQQREDVLVPLSRHKPIYAVYGEPTPKAQISFKFEIYPYTELFFAYTETAFWLLREESVPFYDIKFEPELFYRHDLPTWWLDFVRLGLFSHSSNGEDGADSRSYDEGYLELVTELDPGGVNFHWSNKFFTYYGLGENNLDIRSYRSVYETTMSFHVGLFPGDQLRWRGFLRREDFGPGRKDHYHVGGVQVGYMFPSLLGVDFAPQFYVQYYNGYMESWKAYDQREEIVRAGIRLK</sequence>
<evidence type="ECO:0000256" key="8">
    <source>
        <dbReference type="ARBA" id="ARBA00022452"/>
    </source>
</evidence>
<keyword evidence="15 18" id="KW-0443">Lipid metabolism</keyword>
<keyword evidence="12 18" id="KW-0378">Hydrolase</keyword>
<feature type="chain" id="PRO_5044995830" description="Phospholipase A1" evidence="18">
    <location>
        <begin position="28"/>
        <end position="265"/>
    </location>
</feature>
<keyword evidence="20" id="KW-1185">Reference proteome</keyword>
<dbReference type="InterPro" id="IPR003187">
    <property type="entry name" value="PLipase_A1"/>
</dbReference>
<keyword evidence="16" id="KW-0472">Membrane</keyword>
<evidence type="ECO:0000313" key="19">
    <source>
        <dbReference type="EMBL" id="MFA9459819.1"/>
    </source>
</evidence>
<evidence type="ECO:0000256" key="16">
    <source>
        <dbReference type="ARBA" id="ARBA00023136"/>
    </source>
</evidence>
<keyword evidence="8" id="KW-1134">Transmembrane beta strand</keyword>
<evidence type="ECO:0000256" key="6">
    <source>
        <dbReference type="ARBA" id="ARBA00013278"/>
    </source>
</evidence>
<evidence type="ECO:0000256" key="5">
    <source>
        <dbReference type="ARBA" id="ARBA00013179"/>
    </source>
</evidence>
<dbReference type="Pfam" id="PF02253">
    <property type="entry name" value="PLA1"/>
    <property type="match status" value="1"/>
</dbReference>
<dbReference type="EC" id="3.1.1.4" evidence="6 18"/>
<evidence type="ECO:0000256" key="18">
    <source>
        <dbReference type="RuleBase" id="RU366027"/>
    </source>
</evidence>
<dbReference type="PANTHER" id="PTHR40457:SF1">
    <property type="entry name" value="PHOSPHOLIPASE A1"/>
    <property type="match status" value="1"/>
</dbReference>
<dbReference type="InterPro" id="IPR036541">
    <property type="entry name" value="PLipase_A1_sf"/>
</dbReference>
<comment type="subcellular location">
    <subcellularLocation>
        <location evidence="18">Cell outer membrane</location>
        <topology evidence="18">Multi-pass membrane protein</topology>
    </subcellularLocation>
    <text evidence="18">One of the very few enzymes located there.</text>
</comment>
<accession>A0ABV4TT67</accession>
<comment type="caution">
    <text evidence="19">The sequence shown here is derived from an EMBL/GenBank/DDBJ whole genome shotgun (WGS) entry which is preliminary data.</text>
</comment>
<comment type="function">
    <text evidence="18">Hydrolysis of phosphatidylcholine with phospholipase A2 (EC 3.1.1.4) and phospholipase A1 (EC 3.1.1.32) activities.</text>
</comment>
<keyword evidence="13 18" id="KW-0106">Calcium</keyword>
<keyword evidence="17 18" id="KW-0998">Cell outer membrane</keyword>
<evidence type="ECO:0000256" key="9">
    <source>
        <dbReference type="ARBA" id="ARBA00022692"/>
    </source>
</evidence>
<gene>
    <name evidence="19" type="ORF">ACERLL_03160</name>
</gene>
<evidence type="ECO:0000256" key="10">
    <source>
        <dbReference type="ARBA" id="ARBA00022723"/>
    </source>
</evidence>
<evidence type="ECO:0000256" key="2">
    <source>
        <dbReference type="ARBA" id="ARBA00001604"/>
    </source>
</evidence>
<keyword evidence="9" id="KW-0812">Transmembrane</keyword>
<dbReference type="SUPFAM" id="SSF56931">
    <property type="entry name" value="Outer membrane phospholipase A (OMPLA)"/>
    <property type="match status" value="1"/>
</dbReference>
<reference evidence="19 20" key="1">
    <citation type="submission" date="2024-08" db="EMBL/GenBank/DDBJ databases">
        <title>Whole-genome sequencing of halo(alkali)philic microorganisms from hypersaline lakes.</title>
        <authorList>
            <person name="Sorokin D.Y."/>
            <person name="Merkel A.Y."/>
            <person name="Messina E."/>
            <person name="Yakimov M."/>
        </authorList>
    </citation>
    <scope>NUCLEOTIDE SEQUENCE [LARGE SCALE GENOMIC DNA]</scope>
    <source>
        <strain evidence="19 20">Cl-TMA</strain>
    </source>
</reference>
<keyword evidence="11 18" id="KW-0732">Signal</keyword>
<proteinExistence type="inferred from homology"/>
<evidence type="ECO:0000256" key="12">
    <source>
        <dbReference type="ARBA" id="ARBA00022801"/>
    </source>
</evidence>
<comment type="similarity">
    <text evidence="3 18">Belongs to the phospholipase A1 family.</text>
</comment>
<dbReference type="RefSeq" id="WP_373654604.1">
    <property type="nucleotide sequence ID" value="NZ_JBGUAW010000002.1"/>
</dbReference>
<organism evidence="19 20">
    <name type="scientific">Thiohalorhabdus methylotrophus</name>
    <dbReference type="NCBI Taxonomy" id="3242694"/>
    <lineage>
        <taxon>Bacteria</taxon>
        <taxon>Pseudomonadati</taxon>
        <taxon>Pseudomonadota</taxon>
        <taxon>Gammaproteobacteria</taxon>
        <taxon>Thiohalorhabdales</taxon>
        <taxon>Thiohalorhabdaceae</taxon>
        <taxon>Thiohalorhabdus</taxon>
    </lineage>
</organism>
<dbReference type="Proteomes" id="UP001575181">
    <property type="component" value="Unassembled WGS sequence"/>
</dbReference>
<evidence type="ECO:0000256" key="17">
    <source>
        <dbReference type="ARBA" id="ARBA00023237"/>
    </source>
</evidence>
<comment type="catalytic activity">
    <reaction evidence="2 18">
        <text>a 1,2-diacyl-sn-glycero-3-phosphocholine + H2O = a 1-acyl-sn-glycero-3-phosphocholine + a fatty acid + H(+)</text>
        <dbReference type="Rhea" id="RHEA:15801"/>
        <dbReference type="ChEBI" id="CHEBI:15377"/>
        <dbReference type="ChEBI" id="CHEBI:15378"/>
        <dbReference type="ChEBI" id="CHEBI:28868"/>
        <dbReference type="ChEBI" id="CHEBI:57643"/>
        <dbReference type="ChEBI" id="CHEBI:58168"/>
        <dbReference type="EC" id="3.1.1.4"/>
    </reaction>
</comment>
<evidence type="ECO:0000313" key="20">
    <source>
        <dbReference type="Proteomes" id="UP001575181"/>
    </source>
</evidence>
<evidence type="ECO:0000256" key="1">
    <source>
        <dbReference type="ARBA" id="ARBA00000111"/>
    </source>
</evidence>
<dbReference type="PANTHER" id="PTHR40457">
    <property type="entry name" value="PHOSPHOLIPASE A1"/>
    <property type="match status" value="1"/>
</dbReference>
<evidence type="ECO:0000256" key="14">
    <source>
        <dbReference type="ARBA" id="ARBA00022963"/>
    </source>
</evidence>
<comment type="cofactor">
    <cofactor evidence="18">
        <name>Ca(2+)</name>
        <dbReference type="ChEBI" id="CHEBI:29108"/>
    </cofactor>
    <text evidence="18">Binds 1 Ca(2+) ion per monomer. In the dimeric form the Ca(2+) is bound by different amino acids with binding of each Ca(2+) shared with ligands coming from each monomer. The Ca(2+) ion may have a role in catalysis.</text>
</comment>